<accession>A0A1Q4V126</accession>
<protein>
    <submittedName>
        <fullName evidence="1">Uncharacterized protein</fullName>
    </submittedName>
</protein>
<dbReference type="Proteomes" id="UP000186455">
    <property type="component" value="Unassembled WGS sequence"/>
</dbReference>
<organism evidence="1 2">
    <name type="scientific">Streptomyces uncialis</name>
    <dbReference type="NCBI Taxonomy" id="1048205"/>
    <lineage>
        <taxon>Bacteria</taxon>
        <taxon>Bacillati</taxon>
        <taxon>Actinomycetota</taxon>
        <taxon>Actinomycetes</taxon>
        <taxon>Kitasatosporales</taxon>
        <taxon>Streptomycetaceae</taxon>
        <taxon>Streptomyces</taxon>
    </lineage>
</organism>
<evidence type="ECO:0000313" key="2">
    <source>
        <dbReference type="Proteomes" id="UP000186455"/>
    </source>
</evidence>
<dbReference type="RefSeq" id="WP_073793204.1">
    <property type="nucleotide sequence ID" value="NZ_LFBV01000009.1"/>
</dbReference>
<keyword evidence="2" id="KW-1185">Reference proteome</keyword>
<dbReference type="STRING" id="1048205.AB852_28595"/>
<evidence type="ECO:0000313" key="1">
    <source>
        <dbReference type="EMBL" id="OKH91517.1"/>
    </source>
</evidence>
<reference evidence="1 2" key="1">
    <citation type="submission" date="2015-06" db="EMBL/GenBank/DDBJ databases">
        <title>Cloning and characterization of the uncialamcin biosynthetic gene cluster.</title>
        <authorList>
            <person name="Yan X."/>
            <person name="Huang T."/>
            <person name="Ge H."/>
            <person name="Shen B."/>
        </authorList>
    </citation>
    <scope>NUCLEOTIDE SEQUENCE [LARGE SCALE GENOMIC DNA]</scope>
    <source>
        <strain evidence="1 2">DCA2648</strain>
    </source>
</reference>
<proteinExistence type="predicted"/>
<sequence>MSIMTEIVNLALRDGSRVYEDVDLDQLTPRARTVAEVIARTTLRTPVSILLRSDRGEMQSWRGWDGYPVNSPVTPLLWLENAARRIPMGWHVYGVGIDHPVPSVDAGADDTRLSRYAAITYMQRRGSNINPAAWDTLCGTGHLPEPDRYVNNRPQWRPAAIDAYLTRPRDLWTVSQIATYLGYQGDPSSAASSARRQLGRWGFTAEGRAPGRGGESLYPADQIIAAHTHRPGKGNRTPR</sequence>
<gene>
    <name evidence="1" type="ORF">AB852_28595</name>
</gene>
<dbReference type="AlphaFoldDB" id="A0A1Q4V126"/>
<name>A0A1Q4V126_9ACTN</name>
<dbReference type="EMBL" id="LFBV01000009">
    <property type="protein sequence ID" value="OKH91517.1"/>
    <property type="molecule type" value="Genomic_DNA"/>
</dbReference>
<comment type="caution">
    <text evidence="1">The sequence shown here is derived from an EMBL/GenBank/DDBJ whole genome shotgun (WGS) entry which is preliminary data.</text>
</comment>